<evidence type="ECO:0000256" key="1">
    <source>
        <dbReference type="ARBA" id="ARBA00004123"/>
    </source>
</evidence>
<comment type="subcellular location">
    <subcellularLocation>
        <location evidence="1">Nucleus</location>
    </subcellularLocation>
</comment>
<dbReference type="CDD" id="cd12148">
    <property type="entry name" value="fungal_TF_MHR"/>
    <property type="match status" value="1"/>
</dbReference>
<gene>
    <name evidence="6" type="ORF">B0T11DRAFT_49712</name>
</gene>
<dbReference type="PANTHER" id="PTHR31001:SF49">
    <property type="entry name" value="ZN(II)2CYS6 TRANSCRIPTION FACTOR (EUROFUNG)"/>
    <property type="match status" value="1"/>
</dbReference>
<dbReference type="OrthoDB" id="76105at2759"/>
<keyword evidence="7" id="KW-1185">Reference proteome</keyword>
<dbReference type="Pfam" id="PF00172">
    <property type="entry name" value="Zn_clus"/>
    <property type="match status" value="1"/>
</dbReference>
<evidence type="ECO:0000313" key="7">
    <source>
        <dbReference type="Proteomes" id="UP000813385"/>
    </source>
</evidence>
<dbReference type="GO" id="GO:0005634">
    <property type="term" value="C:nucleus"/>
    <property type="evidence" value="ECO:0007669"/>
    <property type="project" value="UniProtKB-SubCell"/>
</dbReference>
<dbReference type="InterPro" id="IPR036864">
    <property type="entry name" value="Zn2-C6_fun-type_DNA-bd_sf"/>
</dbReference>
<feature type="compositionally biased region" description="Low complexity" evidence="4">
    <location>
        <begin position="151"/>
        <end position="163"/>
    </location>
</feature>
<evidence type="ECO:0000256" key="3">
    <source>
        <dbReference type="ARBA" id="ARBA00023242"/>
    </source>
</evidence>
<dbReference type="SUPFAM" id="SSF57701">
    <property type="entry name" value="Zn2/Cys6 DNA-binding domain"/>
    <property type="match status" value="1"/>
</dbReference>
<dbReference type="PANTHER" id="PTHR31001">
    <property type="entry name" value="UNCHARACTERIZED TRANSCRIPTIONAL REGULATORY PROTEIN"/>
    <property type="match status" value="1"/>
</dbReference>
<feature type="region of interest" description="Disordered" evidence="4">
    <location>
        <begin position="80"/>
        <end position="119"/>
    </location>
</feature>
<comment type="caution">
    <text evidence="6">The sequence shown here is derived from an EMBL/GenBank/DDBJ whole genome shotgun (WGS) entry which is preliminary data.</text>
</comment>
<dbReference type="GO" id="GO:0000981">
    <property type="term" value="F:DNA-binding transcription factor activity, RNA polymerase II-specific"/>
    <property type="evidence" value="ECO:0007669"/>
    <property type="project" value="InterPro"/>
</dbReference>
<dbReference type="GO" id="GO:0008270">
    <property type="term" value="F:zinc ion binding"/>
    <property type="evidence" value="ECO:0007669"/>
    <property type="project" value="InterPro"/>
</dbReference>
<dbReference type="GO" id="GO:0003677">
    <property type="term" value="F:DNA binding"/>
    <property type="evidence" value="ECO:0007669"/>
    <property type="project" value="InterPro"/>
</dbReference>
<evidence type="ECO:0000259" key="5">
    <source>
        <dbReference type="PROSITE" id="PS50048"/>
    </source>
</evidence>
<sequence>MAERRIEKRNRPPVSCEPCRTRKLKCSRGVPCESCVKRGKADICRYAPNADRSRADGKRAPVTDRLKRLEELIATLAEDGGPVVQVQPSLPPVQEPSVQATPEETPEKSPAAVSQTGYTDANHWSSILEDIRDIREQLAPAQEVQDSLEDSSPPSTGSPATGSGSKGAVASSFDLGFGQTGPSTLQDVLSGLPPRQVCDFLVAHYFQARFTTLPIIHPEDFQSRYDAFWEAKDKTSPIWTALLFAMFALSAGTTPTRTLGTIPIPPVGDLVRQTRQCLVLGNYTEAKEHVLEALLLHLQSFFLKGVDTIAGMWFVSGALLRLALRLGYHRDPSTIRDDPSLTPFKAEMRRRVWTSIYQLDTLISFQMGLPSMMPLAACDCALPLNLEYSDFGPETTELPPCRPRSNHTTVLYTIAKHPTLEAFRSVVTHTQSLGPAPHEETAALDALVRAAYDGVPEILRTKPIARSLVDGNSIIMRRITIEMLSQKALIVLHRRHLHHGDDAGACASHQACLRAALQMLGRQVEMAEASRPGGLLYEDRWMISTLTANDLILASVVLCLDLTIRTRSRACACEASSGTVVTLEKELAAVEGAHGIWEAAGAYSAEARVAARALEGTIRRVGEYQSQQQAAALQYKYEDHMERISFRDDTGVGGMDVTYEEESSPNAYHWEFIDNWLLSNDEEMPDLGAWILEGA</sequence>
<evidence type="ECO:0000256" key="4">
    <source>
        <dbReference type="SAM" id="MobiDB-lite"/>
    </source>
</evidence>
<dbReference type="GO" id="GO:0006351">
    <property type="term" value="P:DNA-templated transcription"/>
    <property type="evidence" value="ECO:0007669"/>
    <property type="project" value="InterPro"/>
</dbReference>
<proteinExistence type="predicted"/>
<keyword evidence="2" id="KW-0479">Metal-binding</keyword>
<dbReference type="PROSITE" id="PS00463">
    <property type="entry name" value="ZN2_CY6_FUNGAL_1"/>
    <property type="match status" value="1"/>
</dbReference>
<dbReference type="SMART" id="SM00066">
    <property type="entry name" value="GAL4"/>
    <property type="match status" value="1"/>
</dbReference>
<dbReference type="CDD" id="cd00067">
    <property type="entry name" value="GAL4"/>
    <property type="match status" value="1"/>
</dbReference>
<dbReference type="AlphaFoldDB" id="A0A8K0TM15"/>
<name>A0A8K0TM15_9PEZI</name>
<evidence type="ECO:0000313" key="6">
    <source>
        <dbReference type="EMBL" id="KAH7367007.1"/>
    </source>
</evidence>
<feature type="region of interest" description="Disordered" evidence="4">
    <location>
        <begin position="141"/>
        <end position="167"/>
    </location>
</feature>
<dbReference type="InterPro" id="IPR007219">
    <property type="entry name" value="XnlR_reg_dom"/>
</dbReference>
<dbReference type="EMBL" id="JAGPXD010000002">
    <property type="protein sequence ID" value="KAH7367007.1"/>
    <property type="molecule type" value="Genomic_DNA"/>
</dbReference>
<keyword evidence="3" id="KW-0539">Nucleus</keyword>
<feature type="domain" description="Zn(2)-C6 fungal-type" evidence="5">
    <location>
        <begin position="15"/>
        <end position="46"/>
    </location>
</feature>
<dbReference type="Gene3D" id="4.10.240.10">
    <property type="entry name" value="Zn(2)-C6 fungal-type DNA-binding domain"/>
    <property type="match status" value="1"/>
</dbReference>
<dbReference type="InterPro" id="IPR001138">
    <property type="entry name" value="Zn2Cys6_DnaBD"/>
</dbReference>
<dbReference type="SMART" id="SM00906">
    <property type="entry name" value="Fungal_trans"/>
    <property type="match status" value="1"/>
</dbReference>
<organism evidence="6 7">
    <name type="scientific">Plectosphaerella cucumerina</name>
    <dbReference type="NCBI Taxonomy" id="40658"/>
    <lineage>
        <taxon>Eukaryota</taxon>
        <taxon>Fungi</taxon>
        <taxon>Dikarya</taxon>
        <taxon>Ascomycota</taxon>
        <taxon>Pezizomycotina</taxon>
        <taxon>Sordariomycetes</taxon>
        <taxon>Hypocreomycetidae</taxon>
        <taxon>Glomerellales</taxon>
        <taxon>Plectosphaerellaceae</taxon>
        <taxon>Plectosphaerella</taxon>
    </lineage>
</organism>
<evidence type="ECO:0000256" key="2">
    <source>
        <dbReference type="ARBA" id="ARBA00022723"/>
    </source>
</evidence>
<protein>
    <submittedName>
        <fullName evidence="6">Fungal-specific transcription factor domain-containing protein</fullName>
    </submittedName>
</protein>
<reference evidence="6" key="1">
    <citation type="journal article" date="2021" name="Nat. Commun.">
        <title>Genetic determinants of endophytism in the Arabidopsis root mycobiome.</title>
        <authorList>
            <person name="Mesny F."/>
            <person name="Miyauchi S."/>
            <person name="Thiergart T."/>
            <person name="Pickel B."/>
            <person name="Atanasova L."/>
            <person name="Karlsson M."/>
            <person name="Huettel B."/>
            <person name="Barry K.W."/>
            <person name="Haridas S."/>
            <person name="Chen C."/>
            <person name="Bauer D."/>
            <person name="Andreopoulos W."/>
            <person name="Pangilinan J."/>
            <person name="LaButti K."/>
            <person name="Riley R."/>
            <person name="Lipzen A."/>
            <person name="Clum A."/>
            <person name="Drula E."/>
            <person name="Henrissat B."/>
            <person name="Kohler A."/>
            <person name="Grigoriev I.V."/>
            <person name="Martin F.M."/>
            <person name="Hacquard S."/>
        </authorList>
    </citation>
    <scope>NUCLEOTIDE SEQUENCE</scope>
    <source>
        <strain evidence="6">MPI-CAGE-AT-0016</strain>
    </source>
</reference>
<accession>A0A8K0TM15</accession>
<dbReference type="Proteomes" id="UP000813385">
    <property type="component" value="Unassembled WGS sequence"/>
</dbReference>
<dbReference type="InterPro" id="IPR050613">
    <property type="entry name" value="Sec_Metabolite_Reg"/>
</dbReference>
<dbReference type="PROSITE" id="PS50048">
    <property type="entry name" value="ZN2_CY6_FUNGAL_2"/>
    <property type="match status" value="1"/>
</dbReference>
<dbReference type="Pfam" id="PF04082">
    <property type="entry name" value="Fungal_trans"/>
    <property type="match status" value="1"/>
</dbReference>